<proteinExistence type="predicted"/>
<reference evidence="4" key="1">
    <citation type="journal article" date="2014" name="Proc. Natl. Acad. Sci. U.S.A.">
        <title>Extensive sampling of basidiomycete genomes demonstrates inadequacy of the white-rot/brown-rot paradigm for wood decay fungi.</title>
        <authorList>
            <person name="Riley R."/>
            <person name="Salamov A.A."/>
            <person name="Brown D.W."/>
            <person name="Nagy L.G."/>
            <person name="Floudas D."/>
            <person name="Held B.W."/>
            <person name="Levasseur A."/>
            <person name="Lombard V."/>
            <person name="Morin E."/>
            <person name="Otillar R."/>
            <person name="Lindquist E.A."/>
            <person name="Sun H."/>
            <person name="LaButti K.M."/>
            <person name="Schmutz J."/>
            <person name="Jabbour D."/>
            <person name="Luo H."/>
            <person name="Baker S.E."/>
            <person name="Pisabarro A.G."/>
            <person name="Walton J.D."/>
            <person name="Blanchette R.A."/>
            <person name="Henrissat B."/>
            <person name="Martin F."/>
            <person name="Cullen D."/>
            <person name="Hibbett D.S."/>
            <person name="Grigoriev I.V."/>
        </authorList>
    </citation>
    <scope>NUCLEOTIDE SEQUENCE [LARGE SCALE GENOMIC DNA]</scope>
    <source>
        <strain evidence="4">CBS 339.88</strain>
    </source>
</reference>
<dbReference type="InterPro" id="IPR045340">
    <property type="entry name" value="DUF6533"/>
</dbReference>
<keyword evidence="1" id="KW-0812">Transmembrane</keyword>
<accession>A0A067SH89</accession>
<dbReference type="OrthoDB" id="3349377at2759"/>
<gene>
    <name evidence="3" type="ORF">GALMADRAFT_271996</name>
</gene>
<protein>
    <recommendedName>
        <fullName evidence="2">DUF6533 domain-containing protein</fullName>
    </recommendedName>
</protein>
<dbReference type="AlphaFoldDB" id="A0A067SH89"/>
<evidence type="ECO:0000313" key="3">
    <source>
        <dbReference type="EMBL" id="KDR69367.1"/>
    </source>
</evidence>
<feature type="transmembrane region" description="Helical" evidence="1">
    <location>
        <begin position="128"/>
        <end position="148"/>
    </location>
</feature>
<feature type="transmembrane region" description="Helical" evidence="1">
    <location>
        <begin position="218"/>
        <end position="238"/>
    </location>
</feature>
<dbReference type="Pfam" id="PF20151">
    <property type="entry name" value="DUF6533"/>
    <property type="match status" value="1"/>
</dbReference>
<feature type="transmembrane region" description="Helical" evidence="1">
    <location>
        <begin position="93"/>
        <end position="121"/>
    </location>
</feature>
<dbReference type="HOGENOM" id="CLU_035509_11_3_1"/>
<sequence length="293" mass="33265">MTSIPYAIDFPKAVREIRWLNDLQVAAMALILYDYSLTFDEELRFIWSNDWRAKPLISILFGLNRYLPIIAQCFNIYSHLNPNVSYDVSKFAIAYWLVGTSLGQLLVTDSIVWLCVCALYGNAKKVRYSLLALFLTSLGCALIILGLVGSHTKGTNNLAPGFKACYVYTPLKNLWTFWIPILIYETTTLILVSRKYYEYVTDVVHWNSPLLEVILKNTLLYLIIVFAIYIASSVLYSIPDPSISSLLDSMTIAMLSILGNRMLFNLREEGMRELSEASESEGTQLETLNFTSP</sequence>
<feature type="domain" description="DUF6533" evidence="2">
    <location>
        <begin position="23"/>
        <end position="70"/>
    </location>
</feature>
<evidence type="ECO:0000256" key="1">
    <source>
        <dbReference type="SAM" id="Phobius"/>
    </source>
</evidence>
<keyword evidence="4" id="KW-1185">Reference proteome</keyword>
<evidence type="ECO:0000313" key="4">
    <source>
        <dbReference type="Proteomes" id="UP000027222"/>
    </source>
</evidence>
<dbReference type="EMBL" id="KL142402">
    <property type="protein sequence ID" value="KDR69367.1"/>
    <property type="molecule type" value="Genomic_DNA"/>
</dbReference>
<feature type="transmembrane region" description="Helical" evidence="1">
    <location>
        <begin position="244"/>
        <end position="264"/>
    </location>
</feature>
<name>A0A067SH89_GALM3</name>
<evidence type="ECO:0000259" key="2">
    <source>
        <dbReference type="Pfam" id="PF20151"/>
    </source>
</evidence>
<dbReference type="Proteomes" id="UP000027222">
    <property type="component" value="Unassembled WGS sequence"/>
</dbReference>
<organism evidence="3 4">
    <name type="scientific">Galerina marginata (strain CBS 339.88)</name>
    <dbReference type="NCBI Taxonomy" id="685588"/>
    <lineage>
        <taxon>Eukaryota</taxon>
        <taxon>Fungi</taxon>
        <taxon>Dikarya</taxon>
        <taxon>Basidiomycota</taxon>
        <taxon>Agaricomycotina</taxon>
        <taxon>Agaricomycetes</taxon>
        <taxon>Agaricomycetidae</taxon>
        <taxon>Agaricales</taxon>
        <taxon>Agaricineae</taxon>
        <taxon>Strophariaceae</taxon>
        <taxon>Galerina</taxon>
    </lineage>
</organism>
<keyword evidence="1" id="KW-1133">Transmembrane helix</keyword>
<keyword evidence="1" id="KW-0472">Membrane</keyword>
<feature type="transmembrane region" description="Helical" evidence="1">
    <location>
        <begin position="177"/>
        <end position="197"/>
    </location>
</feature>